<dbReference type="InterPro" id="IPR029021">
    <property type="entry name" value="Prot-tyrosine_phosphatase-like"/>
</dbReference>
<dbReference type="SMART" id="SM00195">
    <property type="entry name" value="DSPc"/>
    <property type="match status" value="1"/>
</dbReference>
<dbReference type="GO" id="GO:0005634">
    <property type="term" value="C:nucleus"/>
    <property type="evidence" value="ECO:0007669"/>
    <property type="project" value="TreeGrafter"/>
</dbReference>
<evidence type="ECO:0000256" key="5">
    <source>
        <dbReference type="SAM" id="MobiDB-lite"/>
    </source>
</evidence>
<evidence type="ECO:0000256" key="3">
    <source>
        <dbReference type="ARBA" id="ARBA00022801"/>
    </source>
</evidence>
<feature type="domain" description="Tyrosine specific protein phosphatases" evidence="7">
    <location>
        <begin position="69"/>
        <end position="127"/>
    </location>
</feature>
<dbReference type="Gene3D" id="3.90.190.10">
    <property type="entry name" value="Protein tyrosine phosphatase superfamily"/>
    <property type="match status" value="1"/>
</dbReference>
<keyword evidence="9" id="KW-1185">Reference proteome</keyword>
<dbReference type="STRING" id="2282107.A0A286U6A7"/>
<dbReference type="PANTHER" id="PTHR45848">
    <property type="entry name" value="DUAL SPECIFICITY PROTEIN PHOSPHATASE 12 FAMILY MEMBER"/>
    <property type="match status" value="1"/>
</dbReference>
<feature type="compositionally biased region" description="Polar residues" evidence="5">
    <location>
        <begin position="274"/>
        <end position="286"/>
    </location>
</feature>
<feature type="region of interest" description="Disordered" evidence="5">
    <location>
        <begin position="317"/>
        <end position="404"/>
    </location>
</feature>
<feature type="domain" description="Tyrosine-protein phosphatase" evidence="6">
    <location>
        <begin position="8"/>
        <end position="148"/>
    </location>
</feature>
<dbReference type="PROSITE" id="PS50056">
    <property type="entry name" value="TYR_PHOSPHATASE_2"/>
    <property type="match status" value="1"/>
</dbReference>
<evidence type="ECO:0000256" key="4">
    <source>
        <dbReference type="ARBA" id="ARBA00022912"/>
    </source>
</evidence>
<comment type="similarity">
    <text evidence="1">Belongs to the protein-tyrosine phosphatase family. Non-receptor class dual specificity subfamily.</text>
</comment>
<dbReference type="Proteomes" id="UP000217199">
    <property type="component" value="Unassembled WGS sequence"/>
</dbReference>
<protein>
    <recommendedName>
        <fullName evidence="2">protein-tyrosine-phosphatase</fullName>
        <ecNumber evidence="2">3.1.3.48</ecNumber>
    </recommendedName>
</protein>
<reference evidence="8 9" key="1">
    <citation type="journal article" date="2017" name="Mol. Ecol.">
        <title>Comparative and population genomic landscape of Phellinus noxius: A hypervariable fungus causing root rot in trees.</title>
        <authorList>
            <person name="Chung C.L."/>
            <person name="Lee T.J."/>
            <person name="Akiba M."/>
            <person name="Lee H.H."/>
            <person name="Kuo T.H."/>
            <person name="Liu D."/>
            <person name="Ke H.M."/>
            <person name="Yokoi T."/>
            <person name="Roa M.B."/>
            <person name="Lu M.J."/>
            <person name="Chang Y.Y."/>
            <person name="Ann P.J."/>
            <person name="Tsai J.N."/>
            <person name="Chen C.Y."/>
            <person name="Tzean S.S."/>
            <person name="Ota Y."/>
            <person name="Hattori T."/>
            <person name="Sahashi N."/>
            <person name="Liou R.F."/>
            <person name="Kikuchi T."/>
            <person name="Tsai I.J."/>
        </authorList>
    </citation>
    <scope>NUCLEOTIDE SEQUENCE [LARGE SCALE GENOMIC DNA]</scope>
    <source>
        <strain evidence="8 9">FFPRI411160</strain>
    </source>
</reference>
<dbReference type="CDD" id="cd14498">
    <property type="entry name" value="DSP"/>
    <property type="match status" value="1"/>
</dbReference>
<dbReference type="PROSITE" id="PS00383">
    <property type="entry name" value="TYR_PHOSPHATASE_1"/>
    <property type="match status" value="1"/>
</dbReference>
<name>A0A286U6A7_9AGAM</name>
<dbReference type="EC" id="3.1.3.48" evidence="2"/>
<evidence type="ECO:0000313" key="9">
    <source>
        <dbReference type="Proteomes" id="UP000217199"/>
    </source>
</evidence>
<evidence type="ECO:0000256" key="1">
    <source>
        <dbReference type="ARBA" id="ARBA00008601"/>
    </source>
</evidence>
<feature type="compositionally biased region" description="Basic and acidic residues" evidence="5">
    <location>
        <begin position="387"/>
        <end position="399"/>
    </location>
</feature>
<dbReference type="SUPFAM" id="SSF52799">
    <property type="entry name" value="(Phosphotyrosine protein) phosphatases II"/>
    <property type="match status" value="1"/>
</dbReference>
<dbReference type="EMBL" id="NBII01000011">
    <property type="protein sequence ID" value="PAV15092.1"/>
    <property type="molecule type" value="Genomic_DNA"/>
</dbReference>
<dbReference type="GO" id="GO:0008138">
    <property type="term" value="F:protein tyrosine/serine/threonine phosphatase activity"/>
    <property type="evidence" value="ECO:0007669"/>
    <property type="project" value="TreeGrafter"/>
</dbReference>
<dbReference type="InterPro" id="IPR020422">
    <property type="entry name" value="TYR_PHOSPHATASE_DUAL_dom"/>
</dbReference>
<comment type="caution">
    <text evidence="8">The sequence shown here is derived from an EMBL/GenBank/DDBJ whole genome shotgun (WGS) entry which is preliminary data.</text>
</comment>
<feature type="region of interest" description="Disordered" evidence="5">
    <location>
        <begin position="176"/>
        <end position="206"/>
    </location>
</feature>
<keyword evidence="3" id="KW-0378">Hydrolase</keyword>
<feature type="compositionally biased region" description="Polar residues" evidence="5">
    <location>
        <begin position="333"/>
        <end position="345"/>
    </location>
</feature>
<evidence type="ECO:0000256" key="2">
    <source>
        <dbReference type="ARBA" id="ARBA00013064"/>
    </source>
</evidence>
<gene>
    <name evidence="8" type="ORF">PNOK_0964500</name>
</gene>
<dbReference type="OrthoDB" id="2017893at2759"/>
<dbReference type="GO" id="GO:0004725">
    <property type="term" value="F:protein tyrosine phosphatase activity"/>
    <property type="evidence" value="ECO:0007669"/>
    <property type="project" value="UniProtKB-EC"/>
</dbReference>
<organism evidence="8 9">
    <name type="scientific">Pyrrhoderma noxium</name>
    <dbReference type="NCBI Taxonomy" id="2282107"/>
    <lineage>
        <taxon>Eukaryota</taxon>
        <taxon>Fungi</taxon>
        <taxon>Dikarya</taxon>
        <taxon>Basidiomycota</taxon>
        <taxon>Agaricomycotina</taxon>
        <taxon>Agaricomycetes</taxon>
        <taxon>Hymenochaetales</taxon>
        <taxon>Hymenochaetaceae</taxon>
        <taxon>Pyrrhoderma</taxon>
    </lineage>
</organism>
<keyword evidence="4" id="KW-0904">Protein phosphatase</keyword>
<dbReference type="InParanoid" id="A0A286U6A7"/>
<proteinExistence type="inferred from homology"/>
<dbReference type="InterPro" id="IPR000340">
    <property type="entry name" value="Dual-sp_phosphatase_cat-dom"/>
</dbReference>
<dbReference type="InterPro" id="IPR016130">
    <property type="entry name" value="Tyr_Pase_AS"/>
</dbReference>
<evidence type="ECO:0000259" key="6">
    <source>
        <dbReference type="PROSITE" id="PS50054"/>
    </source>
</evidence>
<feature type="region of interest" description="Disordered" evidence="5">
    <location>
        <begin position="226"/>
        <end position="289"/>
    </location>
</feature>
<sequence length="533" mass="57535">MALITQNTMDEIVPGLWIGGIHAVADHDALREHNICSILSCMRGKIQISETFTHFQIQLDDTEDADALAFFPQCISFIDSELDQGRSVLVHCQAGMSRSATIVCAYLMYSKQLDAKGALELVTKARPCSQPNPGFLAQLDVFYEASYKISKKNKAMRMYYLERALDEIMNGDGSLPSTTMFPSFPHSPGESTPTTPGGSIHPSPRRRIRCKMCRTELAAREHMLDHGQVGPATPAPILSPALSPVASRRPSSHAHDGSRPFVHGLGMNPLSPMTPMTSRQTTSSRHGSFGATGVEKVKVNTLATLNGEPVPIIVRRLSGTSGRPSDLKPLTPASRSGPVSRTGSFVGTEGGKARRPSGLQSRPFINDSENIGDSSAVADDDEDEEEHDIRQKVGPETDGKASNFRKTTDYMSASDLAAQLHSNPKLAALRGGVGGINGLQALSPMIPSHSKVSMAQSPPLLINNSCSGYFVEPMKWMEPFLEKGELAGKIICPNKACGAKLGNYDWAGVCCSCKEWVTPGFCIHKSKVDEITV</sequence>
<dbReference type="InterPro" id="IPR000387">
    <property type="entry name" value="Tyr_Pase_dom"/>
</dbReference>
<dbReference type="Pfam" id="PF00782">
    <property type="entry name" value="DSPc"/>
    <property type="match status" value="1"/>
</dbReference>
<dbReference type="AlphaFoldDB" id="A0A286U6A7"/>
<dbReference type="PANTHER" id="PTHR45848:SF4">
    <property type="entry name" value="DUAL SPECIFICITY PROTEIN PHOSPHATASE 12"/>
    <property type="match status" value="1"/>
</dbReference>
<accession>A0A286U6A7</accession>
<evidence type="ECO:0000259" key="7">
    <source>
        <dbReference type="PROSITE" id="PS50056"/>
    </source>
</evidence>
<dbReference type="PROSITE" id="PS50054">
    <property type="entry name" value="TYR_PHOSPHATASE_DUAL"/>
    <property type="match status" value="1"/>
</dbReference>
<dbReference type="FunCoup" id="A0A286U6A7">
    <property type="interactions" value="518"/>
</dbReference>
<evidence type="ECO:0000313" key="8">
    <source>
        <dbReference type="EMBL" id="PAV15092.1"/>
    </source>
</evidence>